<name>A0A2G1QLS9_9HYPH</name>
<evidence type="ECO:0000256" key="7">
    <source>
        <dbReference type="RuleBase" id="RU362070"/>
    </source>
</evidence>
<dbReference type="OrthoDB" id="9805111at2"/>
<proteinExistence type="inferred from homology"/>
<sequence>MTGGENTFGIIVLLLTTAFLPMLAVTVTAFAKIAVVIFLVRNALGVQQIPPNIILYSLTLILSVYIAMPVLGVAYDELAARGFEFHTLAEWQDAGRAVAAPLKDFLFKHTDPKQLAFFRESTRTIWGQKLAAGADPQSFAVLVPSFLLSELTQAFEMGFLLYLPFVAVDIIVTTILVALGMMMVPPTTVSVPFKLMLFVFLDGWTKLVQGLILSYA</sequence>
<feature type="transmembrane region" description="Helical" evidence="7">
    <location>
        <begin position="12"/>
        <end position="41"/>
    </location>
</feature>
<gene>
    <name evidence="8" type="ORF">CSC94_14510</name>
</gene>
<keyword evidence="9" id="KW-1185">Reference proteome</keyword>
<dbReference type="PRINTS" id="PR01302">
    <property type="entry name" value="TYPE3IMPPROT"/>
</dbReference>
<dbReference type="GO" id="GO:0005886">
    <property type="term" value="C:plasma membrane"/>
    <property type="evidence" value="ECO:0007669"/>
    <property type="project" value="UniProtKB-SubCell"/>
</dbReference>
<keyword evidence="6 7" id="KW-0472">Membrane</keyword>
<evidence type="ECO:0000313" key="8">
    <source>
        <dbReference type="EMBL" id="PHP66487.1"/>
    </source>
</evidence>
<evidence type="ECO:0000256" key="4">
    <source>
        <dbReference type="ARBA" id="ARBA00022692"/>
    </source>
</evidence>
<dbReference type="PANTHER" id="PTHR30587">
    <property type="entry name" value="FLAGELLAR BIOSYNTHETIC PROTEIN FLIP"/>
    <property type="match status" value="1"/>
</dbReference>
<dbReference type="PANTHER" id="PTHR30587:SF2">
    <property type="entry name" value="SURFACE PRESENTATION OF ANTIGENS PROTEIN SPAP"/>
    <property type="match status" value="1"/>
</dbReference>
<feature type="transmembrane region" description="Helical" evidence="7">
    <location>
        <begin position="53"/>
        <end position="75"/>
    </location>
</feature>
<evidence type="ECO:0000313" key="9">
    <source>
        <dbReference type="Proteomes" id="UP000221168"/>
    </source>
</evidence>
<evidence type="ECO:0000256" key="6">
    <source>
        <dbReference type="ARBA" id="ARBA00023136"/>
    </source>
</evidence>
<comment type="similarity">
    <text evidence="2 7">Belongs to the FliP/MopC/SpaP family.</text>
</comment>
<evidence type="ECO:0000256" key="1">
    <source>
        <dbReference type="ARBA" id="ARBA00004651"/>
    </source>
</evidence>
<comment type="subcellular location">
    <subcellularLocation>
        <location evidence="1">Cell membrane</location>
        <topology evidence="1">Multi-pass membrane protein</topology>
    </subcellularLocation>
</comment>
<dbReference type="PROSITE" id="PS01060">
    <property type="entry name" value="FLIP_1"/>
    <property type="match status" value="1"/>
</dbReference>
<evidence type="ECO:0000256" key="3">
    <source>
        <dbReference type="ARBA" id="ARBA00022475"/>
    </source>
</evidence>
<dbReference type="InterPro" id="IPR005773">
    <property type="entry name" value="T3SS_YscR-like"/>
</dbReference>
<organism evidence="8 9">
    <name type="scientific">Zhengella mangrovi</name>
    <dbReference type="NCBI Taxonomy" id="1982044"/>
    <lineage>
        <taxon>Bacteria</taxon>
        <taxon>Pseudomonadati</taxon>
        <taxon>Pseudomonadota</taxon>
        <taxon>Alphaproteobacteria</taxon>
        <taxon>Hyphomicrobiales</taxon>
        <taxon>Notoacmeibacteraceae</taxon>
        <taxon>Zhengella</taxon>
    </lineage>
</organism>
<accession>A0A2G1QLS9</accession>
<dbReference type="NCBIfam" id="NF009438">
    <property type="entry name" value="PRK12797.1"/>
    <property type="match status" value="1"/>
</dbReference>
<reference evidence="8 9" key="1">
    <citation type="submission" date="2017-10" db="EMBL/GenBank/DDBJ databases">
        <title>Sedimentibacterium mangrovi gen. nov., sp. nov., a novel member of family Phyllobacteriacea isolated from mangrove sediment.</title>
        <authorList>
            <person name="Liao H."/>
            <person name="Tian Y."/>
        </authorList>
    </citation>
    <scope>NUCLEOTIDE SEQUENCE [LARGE SCALE GENOMIC DNA]</scope>
    <source>
        <strain evidence="8 9">X9-2-2</strain>
    </source>
</reference>
<dbReference type="AlphaFoldDB" id="A0A2G1QLS9"/>
<evidence type="ECO:0000256" key="2">
    <source>
        <dbReference type="ARBA" id="ARBA00006257"/>
    </source>
</evidence>
<dbReference type="PROSITE" id="PS01061">
    <property type="entry name" value="FLIP_2"/>
    <property type="match status" value="1"/>
</dbReference>
<keyword evidence="4 7" id="KW-0812">Transmembrane</keyword>
<dbReference type="RefSeq" id="WP_099307066.1">
    <property type="nucleotide sequence ID" value="NZ_PDVP01000008.1"/>
</dbReference>
<dbReference type="NCBIfam" id="TIGR01102">
    <property type="entry name" value="yscR"/>
    <property type="match status" value="1"/>
</dbReference>
<comment type="caution">
    <text evidence="8">The sequence shown here is derived from an EMBL/GenBank/DDBJ whole genome shotgun (WGS) entry which is preliminary data.</text>
</comment>
<feature type="transmembrane region" description="Helical" evidence="7">
    <location>
        <begin position="195"/>
        <end position="215"/>
    </location>
</feature>
<dbReference type="EMBL" id="PDVP01000008">
    <property type="protein sequence ID" value="PHP66487.1"/>
    <property type="molecule type" value="Genomic_DNA"/>
</dbReference>
<keyword evidence="3 7" id="KW-1003">Cell membrane</keyword>
<dbReference type="Pfam" id="PF00813">
    <property type="entry name" value="FliP"/>
    <property type="match status" value="1"/>
</dbReference>
<protein>
    <submittedName>
        <fullName evidence="8">EscR/YscR/HrcR family type III secretion system export apparatus protein</fullName>
    </submittedName>
</protein>
<feature type="transmembrane region" description="Helical" evidence="7">
    <location>
        <begin position="159"/>
        <end position="183"/>
    </location>
</feature>
<dbReference type="InterPro" id="IPR005838">
    <property type="entry name" value="T3SS_IM_P"/>
</dbReference>
<evidence type="ECO:0000256" key="5">
    <source>
        <dbReference type="ARBA" id="ARBA00022989"/>
    </source>
</evidence>
<dbReference type="Proteomes" id="UP000221168">
    <property type="component" value="Unassembled WGS sequence"/>
</dbReference>
<keyword evidence="5 7" id="KW-1133">Transmembrane helix</keyword>
<dbReference type="GO" id="GO:0009306">
    <property type="term" value="P:protein secretion"/>
    <property type="evidence" value="ECO:0007669"/>
    <property type="project" value="UniProtKB-UniRule"/>
</dbReference>